<evidence type="ECO:0000256" key="1">
    <source>
        <dbReference type="ARBA" id="ARBA00023224"/>
    </source>
</evidence>
<dbReference type="PROSITE" id="PS50111">
    <property type="entry name" value="CHEMOTAXIS_TRANSDUC_2"/>
    <property type="match status" value="1"/>
</dbReference>
<dbReference type="Pfam" id="PF13682">
    <property type="entry name" value="CZB"/>
    <property type="match status" value="1"/>
</dbReference>
<evidence type="ECO:0000256" key="2">
    <source>
        <dbReference type="ARBA" id="ARBA00029447"/>
    </source>
</evidence>
<comment type="similarity">
    <text evidence="2">Belongs to the methyl-accepting chemotaxis (MCP) protein family.</text>
</comment>
<proteinExistence type="inferred from homology"/>
<dbReference type="RefSeq" id="WP_053592454.1">
    <property type="nucleotide sequence ID" value="NZ_CP067341.1"/>
</dbReference>
<dbReference type="Pfam" id="PF00015">
    <property type="entry name" value="MCPsignal"/>
    <property type="match status" value="1"/>
</dbReference>
<dbReference type="SMART" id="SM00283">
    <property type="entry name" value="MA"/>
    <property type="match status" value="1"/>
</dbReference>
<name>A0ABX7AQX3_9BACI</name>
<accession>A0ABX7AQX3</accession>
<evidence type="ECO:0000256" key="3">
    <source>
        <dbReference type="PROSITE-ProRule" id="PRU00284"/>
    </source>
</evidence>
<keyword evidence="1 3" id="KW-0807">Transducer</keyword>
<dbReference type="InterPro" id="IPR004090">
    <property type="entry name" value="Chemotax_Me-accpt_rcpt"/>
</dbReference>
<dbReference type="PRINTS" id="PR00260">
    <property type="entry name" value="CHEMTRNSDUCR"/>
</dbReference>
<dbReference type="InterPro" id="IPR025991">
    <property type="entry name" value="Chemoreceptor_zinc-bind_dom"/>
</dbReference>
<evidence type="ECO:0000313" key="6">
    <source>
        <dbReference type="Proteomes" id="UP000596049"/>
    </source>
</evidence>
<dbReference type="Gene3D" id="1.20.120.30">
    <property type="entry name" value="Aspartate receptor, ligand-binding domain"/>
    <property type="match status" value="1"/>
</dbReference>
<feature type="domain" description="Methyl-accepting transducer" evidence="4">
    <location>
        <begin position="57"/>
        <end position="279"/>
    </location>
</feature>
<dbReference type="PANTHER" id="PTHR32089:SF112">
    <property type="entry name" value="LYSOZYME-LIKE PROTEIN-RELATED"/>
    <property type="match status" value="1"/>
</dbReference>
<protein>
    <submittedName>
        <fullName evidence="5">CZB domain-containing protein</fullName>
    </submittedName>
</protein>
<dbReference type="Gene3D" id="1.10.287.950">
    <property type="entry name" value="Methyl-accepting chemotaxis protein"/>
    <property type="match status" value="1"/>
</dbReference>
<organism evidence="5 6">
    <name type="scientific">Lysinibacillus agricola</name>
    <dbReference type="NCBI Taxonomy" id="2590012"/>
    <lineage>
        <taxon>Bacteria</taxon>
        <taxon>Bacillati</taxon>
        <taxon>Bacillota</taxon>
        <taxon>Bacilli</taxon>
        <taxon>Bacillales</taxon>
        <taxon>Bacillaceae</taxon>
        <taxon>Lysinibacillus</taxon>
    </lineage>
</organism>
<evidence type="ECO:0000313" key="5">
    <source>
        <dbReference type="EMBL" id="QQP11687.1"/>
    </source>
</evidence>
<sequence length="419" mass="46943">MALLGLFQKPMDESVEIHNDSEIQILKKRILELELEQESIDVKNAILDFVLAHMELINFQTALKVQSVSTSVGDISAMSEEMSSNTEEMLAVEQNANANIQEIKLHSIQLVEDMETSITKGEMVQELLAKGAHSTEQLNNEMSKMNDIGKSVTEIADQTQLLSLNASIEAARAGEHGKGFNVVAMEVGKLANSSKDSLQEMTKIRSVIDKKLHNTKTNIDQVEHYFTDFLSIMKANIANLTVASKNIEEAAHGIHQITAASEENVVAVDRLAITTTELSHTSDFSDIIQNQVSEMLKAIVPTIRKPLEQTVVSQLAARLMDHASFLRNAIQKAGHKETLKTHHQCAFGKWYYGHFEQYQNIPEYRYIEQPHELVHTAAQKLVNELSISNLEDMIQHSLNILEAFISLIDVLLKERHAQL</sequence>
<dbReference type="EMBL" id="CP067341">
    <property type="protein sequence ID" value="QQP11687.1"/>
    <property type="molecule type" value="Genomic_DNA"/>
</dbReference>
<dbReference type="PANTHER" id="PTHR32089">
    <property type="entry name" value="METHYL-ACCEPTING CHEMOTAXIS PROTEIN MCPB"/>
    <property type="match status" value="1"/>
</dbReference>
<dbReference type="SUPFAM" id="SSF58104">
    <property type="entry name" value="Methyl-accepting chemotaxis protein (MCP) signaling domain"/>
    <property type="match status" value="1"/>
</dbReference>
<keyword evidence="6" id="KW-1185">Reference proteome</keyword>
<evidence type="ECO:0000259" key="4">
    <source>
        <dbReference type="PROSITE" id="PS50111"/>
    </source>
</evidence>
<reference evidence="5 6" key="1">
    <citation type="submission" date="2020-01" db="EMBL/GenBank/DDBJ databases">
        <authorList>
            <person name="Liu G."/>
            <person name="Liu B."/>
        </authorList>
    </citation>
    <scope>NUCLEOTIDE SEQUENCE [LARGE SCALE GENOMIC DNA]</scope>
    <source>
        <strain evidence="5 6">FJAT-51161</strain>
    </source>
</reference>
<gene>
    <name evidence="5" type="ORF">FJQ98_21270</name>
</gene>
<dbReference type="InterPro" id="IPR004089">
    <property type="entry name" value="MCPsignal_dom"/>
</dbReference>
<dbReference type="Proteomes" id="UP000596049">
    <property type="component" value="Chromosome"/>
</dbReference>